<evidence type="ECO:0000313" key="2">
    <source>
        <dbReference type="Proteomes" id="UP000533598"/>
    </source>
</evidence>
<gene>
    <name evidence="1" type="ORF">HNR67_004027</name>
</gene>
<organism evidence="1 2">
    <name type="scientific">Crossiella cryophila</name>
    <dbReference type="NCBI Taxonomy" id="43355"/>
    <lineage>
        <taxon>Bacteria</taxon>
        <taxon>Bacillati</taxon>
        <taxon>Actinomycetota</taxon>
        <taxon>Actinomycetes</taxon>
        <taxon>Pseudonocardiales</taxon>
        <taxon>Pseudonocardiaceae</taxon>
        <taxon>Crossiella</taxon>
    </lineage>
</organism>
<dbReference type="RefSeq" id="WP_185003795.1">
    <property type="nucleotide sequence ID" value="NZ_BAAAUI010000044.1"/>
</dbReference>
<keyword evidence="2" id="KW-1185">Reference proteome</keyword>
<protein>
    <submittedName>
        <fullName evidence="1">Uncharacterized protein</fullName>
    </submittedName>
</protein>
<sequence>MTGRITPKIARGGFVLVEPRMGREKKVITFQYNPDTLTRTLRPQTADNPGDRLESLRLKGPAQETYKFDAEFDAADQLDQPERYRIVAEHGLHPILAALEMSFSPTVKQLTGENNDARIGLIDIAPVEAPLTLLVLGAKRVLPVRITEFSVTEEAFDTALNPIRAKVSVGAQVLTVDDLGFDHRGGQLYLRHQTRRELFADLVTDSLGAVGLPSLPGV</sequence>
<dbReference type="AlphaFoldDB" id="A0A7W7CB54"/>
<reference evidence="1 2" key="1">
    <citation type="submission" date="2020-08" db="EMBL/GenBank/DDBJ databases">
        <title>Sequencing the genomes of 1000 actinobacteria strains.</title>
        <authorList>
            <person name="Klenk H.-P."/>
        </authorList>
    </citation>
    <scope>NUCLEOTIDE SEQUENCE [LARGE SCALE GENOMIC DNA]</scope>
    <source>
        <strain evidence="1 2">DSM 44230</strain>
    </source>
</reference>
<proteinExistence type="predicted"/>
<dbReference type="Proteomes" id="UP000533598">
    <property type="component" value="Unassembled WGS sequence"/>
</dbReference>
<evidence type="ECO:0000313" key="1">
    <source>
        <dbReference type="EMBL" id="MBB4677909.1"/>
    </source>
</evidence>
<comment type="caution">
    <text evidence="1">The sequence shown here is derived from an EMBL/GenBank/DDBJ whole genome shotgun (WGS) entry which is preliminary data.</text>
</comment>
<dbReference type="EMBL" id="JACHMH010000001">
    <property type="protein sequence ID" value="MBB4677909.1"/>
    <property type="molecule type" value="Genomic_DNA"/>
</dbReference>
<accession>A0A7W7CB54</accession>
<name>A0A7W7CB54_9PSEU</name>